<dbReference type="EMBL" id="JAUCMN010000002">
    <property type="protein sequence ID" value="MDM7891020.1"/>
    <property type="molecule type" value="Genomic_DNA"/>
</dbReference>
<proteinExistence type="inferred from homology"/>
<dbReference type="PRINTS" id="PR00922">
    <property type="entry name" value="DADACBPTASE3"/>
</dbReference>
<feature type="compositionally biased region" description="Low complexity" evidence="3">
    <location>
        <begin position="27"/>
        <end position="46"/>
    </location>
</feature>
<feature type="transmembrane region" description="Helical" evidence="4">
    <location>
        <begin position="49"/>
        <end position="71"/>
    </location>
</feature>
<protein>
    <submittedName>
        <fullName evidence="5">D-alanyl-D-alanine carboxypeptidase/D-alanyl-D-alanine-endopeptidase</fullName>
        <ecNumber evidence="5">3.4.16.4</ecNumber>
    </submittedName>
</protein>
<keyword evidence="6" id="KW-1185">Reference proteome</keyword>
<dbReference type="Gene3D" id="3.40.710.10">
    <property type="entry name" value="DD-peptidase/beta-lactamase superfamily"/>
    <property type="match status" value="2"/>
</dbReference>
<dbReference type="Pfam" id="PF02113">
    <property type="entry name" value="Peptidase_S13"/>
    <property type="match status" value="2"/>
</dbReference>
<feature type="region of interest" description="Disordered" evidence="3">
    <location>
        <begin position="79"/>
        <end position="120"/>
    </location>
</feature>
<dbReference type="Proteomes" id="UP001236404">
    <property type="component" value="Unassembled WGS sequence"/>
</dbReference>
<gene>
    <name evidence="5" type="primary">dacB</name>
    <name evidence="5" type="ORF">QUG93_04940</name>
</gene>
<dbReference type="SUPFAM" id="SSF56601">
    <property type="entry name" value="beta-lactamase/transpeptidase-like"/>
    <property type="match status" value="1"/>
</dbReference>
<comment type="caution">
    <text evidence="5">The sequence shown here is derived from an EMBL/GenBank/DDBJ whole genome shotgun (WGS) entry which is preliminary data.</text>
</comment>
<name>A0ABT7TN51_9MICO</name>
<comment type="similarity">
    <text evidence="1">Belongs to the peptidase S13 family.</text>
</comment>
<evidence type="ECO:0000256" key="2">
    <source>
        <dbReference type="ARBA" id="ARBA00022801"/>
    </source>
</evidence>
<dbReference type="RefSeq" id="WP_289472572.1">
    <property type="nucleotide sequence ID" value="NZ_JAUCMN010000002.1"/>
</dbReference>
<evidence type="ECO:0000256" key="1">
    <source>
        <dbReference type="ARBA" id="ARBA00006096"/>
    </source>
</evidence>
<accession>A0ABT7TN51</accession>
<evidence type="ECO:0000313" key="6">
    <source>
        <dbReference type="Proteomes" id="UP001236404"/>
    </source>
</evidence>
<feature type="compositionally biased region" description="Low complexity" evidence="3">
    <location>
        <begin position="79"/>
        <end position="119"/>
    </location>
</feature>
<evidence type="ECO:0000256" key="4">
    <source>
        <dbReference type="SAM" id="Phobius"/>
    </source>
</evidence>
<keyword evidence="4" id="KW-1133">Transmembrane helix</keyword>
<dbReference type="PANTHER" id="PTHR30023">
    <property type="entry name" value="D-ALANYL-D-ALANINE CARBOXYPEPTIDASE"/>
    <property type="match status" value="1"/>
</dbReference>
<feature type="region of interest" description="Disordered" evidence="3">
    <location>
        <begin position="1"/>
        <end position="46"/>
    </location>
</feature>
<dbReference type="GO" id="GO:0009002">
    <property type="term" value="F:serine-type D-Ala-D-Ala carboxypeptidase activity"/>
    <property type="evidence" value="ECO:0007669"/>
    <property type="project" value="UniProtKB-EC"/>
</dbReference>
<keyword evidence="4" id="KW-0472">Membrane</keyword>
<dbReference type="EC" id="3.4.16.4" evidence="5"/>
<dbReference type="PANTHER" id="PTHR30023:SF0">
    <property type="entry name" value="PENICILLIN-SENSITIVE CARBOXYPEPTIDASE A"/>
    <property type="match status" value="1"/>
</dbReference>
<reference evidence="5 6" key="1">
    <citation type="submission" date="2023-06" db="EMBL/GenBank/DDBJ databases">
        <authorList>
            <person name="Feng G."/>
            <person name="Li J."/>
            <person name="Zhu H."/>
        </authorList>
    </citation>
    <scope>NUCLEOTIDE SEQUENCE [LARGE SCALE GENOMIC DNA]</scope>
    <source>
        <strain evidence="5 6">RHCKG28</strain>
    </source>
</reference>
<evidence type="ECO:0000313" key="5">
    <source>
        <dbReference type="EMBL" id="MDM7891020.1"/>
    </source>
</evidence>
<dbReference type="NCBIfam" id="TIGR00666">
    <property type="entry name" value="PBP4"/>
    <property type="match status" value="1"/>
</dbReference>
<sequence length="515" mass="50716">MSDQQPTSPADPQPTSPSDPQATAQSAPGRLRGAVAAVRRSAARRPVPWIAGGLAGVLVLGSGGAVAVAAATMPTRPAAAPATSTAAPTSSSTTPSAPSAPTATPTADARAVPDDPAGPSALRTCTIDAAASAAGLGAFEGFVMDAESGETLFSRNGEQAAQTGSVMKTLTSATALAVLGGDHRIPTTVTRESGGAIALVGHGDATLSAGNGTVYPGAPTLAQLAQQVKAQLGDAPVTTIVADASYWNGADAWDPTWPESERTIGYQPRVTALMVDGDRADPAAATSPRSTDPVGRAGAAFRTALANAGVIGAANAQVVQRATTSTDTIASVSSQPVSTLIGQMIPNSDNTLAEMLARVSSRESGAGGSAASLTGVYQQALAGYGLDPAGIVIKDGSGESAANAVSPAFVAHLMVQVAAGAKGLGTLSQSLPVAGVSGTLSSRFTGANAVARGKVHAKTGWIDSANTLGGYIDAADGTRLTFAFYAIGSSRAAALPALDAVTAAAYRCGGSLTSS</sequence>
<evidence type="ECO:0000256" key="3">
    <source>
        <dbReference type="SAM" id="MobiDB-lite"/>
    </source>
</evidence>
<dbReference type="InterPro" id="IPR000667">
    <property type="entry name" value="Peptidase_S13"/>
</dbReference>
<dbReference type="InterPro" id="IPR012338">
    <property type="entry name" value="Beta-lactam/transpept-like"/>
</dbReference>
<keyword evidence="5" id="KW-0121">Carboxypeptidase</keyword>
<keyword evidence="4" id="KW-0812">Transmembrane</keyword>
<organism evidence="5 6">
    <name type="scientific">Curtobacterium caseinilyticum</name>
    <dbReference type="NCBI Taxonomy" id="3055137"/>
    <lineage>
        <taxon>Bacteria</taxon>
        <taxon>Bacillati</taxon>
        <taxon>Actinomycetota</taxon>
        <taxon>Actinomycetes</taxon>
        <taxon>Micrococcales</taxon>
        <taxon>Microbacteriaceae</taxon>
        <taxon>Curtobacterium</taxon>
    </lineage>
</organism>
<keyword evidence="5" id="KW-0645">Protease</keyword>
<keyword evidence="2 5" id="KW-0378">Hydrolase</keyword>